<gene>
    <name evidence="1" type="ORF">FNJ60_13975</name>
</gene>
<evidence type="ECO:0000313" key="1">
    <source>
        <dbReference type="EMBL" id="TYK32023.1"/>
    </source>
</evidence>
<organism evidence="1 2">
    <name type="scientific">Bacteroides pyogenes</name>
    <dbReference type="NCBI Taxonomy" id="310300"/>
    <lineage>
        <taxon>Bacteria</taxon>
        <taxon>Pseudomonadati</taxon>
        <taxon>Bacteroidota</taxon>
        <taxon>Bacteroidia</taxon>
        <taxon>Bacteroidales</taxon>
        <taxon>Bacteroidaceae</taxon>
        <taxon>Bacteroides</taxon>
    </lineage>
</organism>
<proteinExistence type="predicted"/>
<dbReference type="AlphaFoldDB" id="A0A5D3E7G3"/>
<protein>
    <submittedName>
        <fullName evidence="1">Uncharacterized protein</fullName>
    </submittedName>
</protein>
<comment type="caution">
    <text evidence="1">The sequence shown here is derived from an EMBL/GenBank/DDBJ whole genome shotgun (WGS) entry which is preliminary data.</text>
</comment>
<sequence length="323" mass="36354">MKYLLKIGLALVNATFLICCGHTNNPVNGETVDAVSRNSIYYWKTSFNIDLTEMSFLQRHNISRVYLRMFDVAIEQNYQTGSTDIVPIATTKFVSSVPKNVEIVPVTYITIDALRAMIGREVEFASLIVERLLTMSSYNECGKISEIQLDCDWTNSTKSSYSRLCQMVKNSLLSKNIELSITVRLHQLQEAPPPADRGVLMLYNTGALKNPGTKNSILDIADAVPYIKPIKYAIPLDYAYPLFGWGVKFENNKFVSIVSADSCTSSNGEHIRYERPAPAEILSVKELVEQNLGKPTRGNILYHLDNSQLKNYTNDEINQILSF</sequence>
<keyword evidence="2" id="KW-1185">Reference proteome</keyword>
<dbReference type="Proteomes" id="UP000324383">
    <property type="component" value="Unassembled WGS sequence"/>
</dbReference>
<dbReference type="EMBL" id="VKLW01000043">
    <property type="protein sequence ID" value="TYK32023.1"/>
    <property type="molecule type" value="Genomic_DNA"/>
</dbReference>
<dbReference type="RefSeq" id="WP_148730922.1">
    <property type="nucleotide sequence ID" value="NZ_VKLW01000043.1"/>
</dbReference>
<reference evidence="1 2" key="1">
    <citation type="submission" date="2019-07" db="EMBL/GenBank/DDBJ databases">
        <title>Draft Genome Sequences of Bacteroides pyogenes Strains Isolated from the Uterus Holstein Dairy Cows with Metritis.</title>
        <authorList>
            <person name="Cunha F."/>
            <person name="Galvao K.N."/>
            <person name="Jeon S.J."/>
            <person name="Jeong K.C."/>
        </authorList>
    </citation>
    <scope>NUCLEOTIDE SEQUENCE [LARGE SCALE GENOMIC DNA]</scope>
    <source>
        <strain evidence="1 2">KG-31</strain>
    </source>
</reference>
<evidence type="ECO:0000313" key="2">
    <source>
        <dbReference type="Proteomes" id="UP000324383"/>
    </source>
</evidence>
<name>A0A5D3E7G3_9BACE</name>
<accession>A0A5D3E7G3</accession>